<evidence type="ECO:0000313" key="3">
    <source>
        <dbReference type="Proteomes" id="UP000092884"/>
    </source>
</evidence>
<name>A0A1B1U643_9HELI</name>
<dbReference type="Pfam" id="PF13432">
    <property type="entry name" value="TPR_16"/>
    <property type="match status" value="1"/>
</dbReference>
<keyword evidence="1" id="KW-0732">Signal</keyword>
<dbReference type="EMBL" id="CP016503">
    <property type="protein sequence ID" value="ANV98229.1"/>
    <property type="molecule type" value="Genomic_DNA"/>
</dbReference>
<dbReference type="RefSeq" id="WP_066340661.1">
    <property type="nucleotide sequence ID" value="NZ_CP016503.1"/>
</dbReference>
<dbReference type="SUPFAM" id="SSF48452">
    <property type="entry name" value="TPR-like"/>
    <property type="match status" value="1"/>
</dbReference>
<gene>
    <name evidence="2" type="ORF">BBW65_05180</name>
</gene>
<dbReference type="AlphaFoldDB" id="A0A1B1U643"/>
<dbReference type="OrthoDB" id="9766710at2"/>
<keyword evidence="3" id="KW-1185">Reference proteome</keyword>
<evidence type="ECO:0000256" key="1">
    <source>
        <dbReference type="SAM" id="SignalP"/>
    </source>
</evidence>
<proteinExistence type="predicted"/>
<dbReference type="KEGG" id="het:BBW65_05180"/>
<protein>
    <recommendedName>
        <fullName evidence="4">ATP-dependent nuclease</fullName>
    </recommendedName>
</protein>
<feature type="chain" id="PRO_5008530201" description="ATP-dependent nuclease" evidence="1">
    <location>
        <begin position="21"/>
        <end position="421"/>
    </location>
</feature>
<reference evidence="3" key="1">
    <citation type="submission" date="2016-07" db="EMBL/GenBank/DDBJ databases">
        <authorList>
            <person name="Florea S."/>
            <person name="Webb J.S."/>
            <person name="Jaromczyk J."/>
            <person name="Schardl C.L."/>
        </authorList>
    </citation>
    <scope>NUCLEOTIDE SEQUENCE [LARGE SCALE GENOMIC DNA]</scope>
    <source>
        <strain evidence="3">MIT 01-6242</strain>
    </source>
</reference>
<organism evidence="2 3">
    <name type="scientific">Helicobacter enhydrae</name>
    <dbReference type="NCBI Taxonomy" id="222136"/>
    <lineage>
        <taxon>Bacteria</taxon>
        <taxon>Pseudomonadati</taxon>
        <taxon>Campylobacterota</taxon>
        <taxon>Epsilonproteobacteria</taxon>
        <taxon>Campylobacterales</taxon>
        <taxon>Helicobacteraceae</taxon>
        <taxon>Helicobacter</taxon>
    </lineage>
</organism>
<dbReference type="Gene3D" id="1.25.40.10">
    <property type="entry name" value="Tetratricopeptide repeat domain"/>
    <property type="match status" value="2"/>
</dbReference>
<accession>A0A1B1U643</accession>
<sequence length="421" mass="48624">MKKFWLGLLLLGGICLGAFNEDDMINEALNAVEANQYSQARDLYLALYDESHKIEYLRESILVSSLLKAPQQTINLVELYKKAHSAYDLEVEKILADSYMKLGNTQKAITIIERIKLKDDTPLVREILGTLYLQQNHLDRALKELNRAYTDGHSESSLEKMMAIYLQSNKIKQVSEMLDQHLKEYGCSQELCKSSLEFYIKTKQIGHAQKLLEDIEAKMPSPQNAMNLIMLYAHQKKYDEALKIAHKYPIKREVFLELYIGKGDYLNASKEAQGIYEESKNPQYLALAQIYAFEAYKDKITHQQIKEIVKNTLEAIAKIKATQRHEEGVSLASLWNFAGYLLINYDVNLVEGVEYVKRALELDQTNYEFLDSLAWGYYKLGKCQMAQEVFARIPQEKIKEFAELAEHFEIISRCNIVKQKD</sequence>
<feature type="signal peptide" evidence="1">
    <location>
        <begin position="1"/>
        <end position="20"/>
    </location>
</feature>
<dbReference type="Proteomes" id="UP000092884">
    <property type="component" value="Chromosome"/>
</dbReference>
<dbReference type="STRING" id="222136.BBW65_05180"/>
<dbReference type="InterPro" id="IPR011990">
    <property type="entry name" value="TPR-like_helical_dom_sf"/>
</dbReference>
<evidence type="ECO:0000313" key="2">
    <source>
        <dbReference type="EMBL" id="ANV98229.1"/>
    </source>
</evidence>
<evidence type="ECO:0008006" key="4">
    <source>
        <dbReference type="Google" id="ProtNLM"/>
    </source>
</evidence>